<gene>
    <name evidence="1" type="ORF">GH714_011543</name>
</gene>
<comment type="caution">
    <text evidence="1">The sequence shown here is derived from an EMBL/GenBank/DDBJ whole genome shotgun (WGS) entry which is preliminary data.</text>
</comment>
<dbReference type="EMBL" id="JAAGAX010000003">
    <property type="protein sequence ID" value="KAF2318901.1"/>
    <property type="molecule type" value="Genomic_DNA"/>
</dbReference>
<proteinExistence type="predicted"/>
<protein>
    <submittedName>
        <fullName evidence="1">Uncharacterized protein</fullName>
    </submittedName>
</protein>
<evidence type="ECO:0000313" key="1">
    <source>
        <dbReference type="EMBL" id="KAF2318901.1"/>
    </source>
</evidence>
<accession>A0A6A6MYL0</accession>
<dbReference type="AlphaFoldDB" id="A0A6A6MYL0"/>
<dbReference type="Proteomes" id="UP000467840">
    <property type="component" value="Chromosome 10"/>
</dbReference>
<evidence type="ECO:0000313" key="2">
    <source>
        <dbReference type="Proteomes" id="UP000467840"/>
    </source>
</evidence>
<keyword evidence="2" id="KW-1185">Reference proteome</keyword>
<name>A0A6A6MYL0_HEVBR</name>
<reference evidence="1 2" key="1">
    <citation type="journal article" date="2020" name="Mol. Plant">
        <title>The Chromosome-Based Rubber Tree Genome Provides New Insights into Spurge Genome Evolution and Rubber Biosynthesis.</title>
        <authorList>
            <person name="Liu J."/>
            <person name="Shi C."/>
            <person name="Shi C.C."/>
            <person name="Li W."/>
            <person name="Zhang Q.J."/>
            <person name="Zhang Y."/>
            <person name="Li K."/>
            <person name="Lu H.F."/>
            <person name="Shi C."/>
            <person name="Zhu S.T."/>
            <person name="Xiao Z.Y."/>
            <person name="Nan H."/>
            <person name="Yue Y."/>
            <person name="Zhu X.G."/>
            <person name="Wu Y."/>
            <person name="Hong X.N."/>
            <person name="Fan G.Y."/>
            <person name="Tong Y."/>
            <person name="Zhang D."/>
            <person name="Mao C.L."/>
            <person name="Liu Y.L."/>
            <person name="Hao S.J."/>
            <person name="Liu W.Q."/>
            <person name="Lv M.Q."/>
            <person name="Zhang H.B."/>
            <person name="Liu Y."/>
            <person name="Hu-Tang G.R."/>
            <person name="Wang J.P."/>
            <person name="Wang J.H."/>
            <person name="Sun Y.H."/>
            <person name="Ni S.B."/>
            <person name="Chen W.B."/>
            <person name="Zhang X.C."/>
            <person name="Jiao Y.N."/>
            <person name="Eichler E.E."/>
            <person name="Li G.H."/>
            <person name="Liu X."/>
            <person name="Gao L.Z."/>
        </authorList>
    </citation>
    <scope>NUCLEOTIDE SEQUENCE [LARGE SCALE GENOMIC DNA]</scope>
    <source>
        <strain evidence="2">cv. GT1</strain>
        <tissue evidence="1">Leaf</tissue>
    </source>
</reference>
<dbReference type="PROSITE" id="PS51257">
    <property type="entry name" value="PROKAR_LIPOPROTEIN"/>
    <property type="match status" value="1"/>
</dbReference>
<sequence>MEWVRGLGGGLETFVSGINGLEVSGSFGFMGSGSCGLWVSGSLVLLADVYSVKSTMSGKLALDDVDEDDVM</sequence>
<organism evidence="1 2">
    <name type="scientific">Hevea brasiliensis</name>
    <name type="common">Para rubber tree</name>
    <name type="synonym">Siphonia brasiliensis</name>
    <dbReference type="NCBI Taxonomy" id="3981"/>
    <lineage>
        <taxon>Eukaryota</taxon>
        <taxon>Viridiplantae</taxon>
        <taxon>Streptophyta</taxon>
        <taxon>Embryophyta</taxon>
        <taxon>Tracheophyta</taxon>
        <taxon>Spermatophyta</taxon>
        <taxon>Magnoliopsida</taxon>
        <taxon>eudicotyledons</taxon>
        <taxon>Gunneridae</taxon>
        <taxon>Pentapetalae</taxon>
        <taxon>rosids</taxon>
        <taxon>fabids</taxon>
        <taxon>Malpighiales</taxon>
        <taxon>Euphorbiaceae</taxon>
        <taxon>Crotonoideae</taxon>
        <taxon>Micrandreae</taxon>
        <taxon>Hevea</taxon>
    </lineage>
</organism>